<dbReference type="KEGG" id="tbe:Trebr_1212"/>
<evidence type="ECO:0000313" key="1">
    <source>
        <dbReference type="EMBL" id="AEE16640.1"/>
    </source>
</evidence>
<protein>
    <submittedName>
        <fullName evidence="1">Uncharacterized protein</fullName>
    </submittedName>
</protein>
<gene>
    <name evidence="1" type="ordered locus">Trebr_1212</name>
</gene>
<name>F4LLH6_TREBD</name>
<keyword evidence="2" id="KW-1185">Reference proteome</keyword>
<sequence length="206" mass="22810">MTGSAGRFRRTNRILKTIALLLTAVFLSAVLLYAFRFFVCFSAAKQIPDSFSYVPMRFVILGSGEDTVSARFWLYDTSDRVIAAVERSWNTSALYLEFAGAVFRGKSVLFPYKITAETAGFRSFPRGGTELVPYYMKNGRCALFSDTVPASVRNALYSICRFALPSAQLFSGAYVATSRVWLGGCETGVFYSVSIDTSGSIRLMKE</sequence>
<dbReference type="HOGENOM" id="CLU_1219259_0_0_12"/>
<proteinExistence type="predicted"/>
<dbReference type="eggNOG" id="ENOG5032JD5">
    <property type="taxonomic scope" value="Bacteria"/>
</dbReference>
<evidence type="ECO:0000313" key="2">
    <source>
        <dbReference type="Proteomes" id="UP000006546"/>
    </source>
</evidence>
<dbReference type="RefSeq" id="WP_013758347.1">
    <property type="nucleotide sequence ID" value="NC_015500.1"/>
</dbReference>
<accession>F4LLH6</accession>
<organism evidence="1 2">
    <name type="scientific">Treponema brennaborense (strain DSM 12168 / CIP 105900 / DD5/3)</name>
    <dbReference type="NCBI Taxonomy" id="906968"/>
    <lineage>
        <taxon>Bacteria</taxon>
        <taxon>Pseudomonadati</taxon>
        <taxon>Spirochaetota</taxon>
        <taxon>Spirochaetia</taxon>
        <taxon>Spirochaetales</taxon>
        <taxon>Treponemataceae</taxon>
        <taxon>Treponema</taxon>
    </lineage>
</organism>
<dbReference type="STRING" id="906968.Trebr_1212"/>
<dbReference type="EMBL" id="CP002696">
    <property type="protein sequence ID" value="AEE16640.1"/>
    <property type="molecule type" value="Genomic_DNA"/>
</dbReference>
<dbReference type="Proteomes" id="UP000006546">
    <property type="component" value="Chromosome"/>
</dbReference>
<reference evidence="2" key="1">
    <citation type="submission" date="2011-04" db="EMBL/GenBank/DDBJ databases">
        <title>The complete genome of Treponema brennaborense DSM 12168.</title>
        <authorList>
            <person name="Lucas S."/>
            <person name="Han J."/>
            <person name="Lapidus A."/>
            <person name="Bruce D."/>
            <person name="Goodwin L."/>
            <person name="Pitluck S."/>
            <person name="Peters L."/>
            <person name="Kyrpides N."/>
            <person name="Mavromatis K."/>
            <person name="Ivanova N."/>
            <person name="Mikhailova N."/>
            <person name="Pagani I."/>
            <person name="Teshima H."/>
            <person name="Detter J.C."/>
            <person name="Tapia R."/>
            <person name="Han C."/>
            <person name="Land M."/>
            <person name="Hauser L."/>
            <person name="Markowitz V."/>
            <person name="Cheng J.-F."/>
            <person name="Hugenholtz P."/>
            <person name="Woyke T."/>
            <person name="Wu D."/>
            <person name="Gronow S."/>
            <person name="Wellnitz S."/>
            <person name="Brambilla E."/>
            <person name="Klenk H.-P."/>
            <person name="Eisen J.A."/>
        </authorList>
    </citation>
    <scope>NUCLEOTIDE SEQUENCE [LARGE SCALE GENOMIC DNA]</scope>
    <source>
        <strain evidence="2">DSM 12168 / CIP 105900 / DD5/3</strain>
    </source>
</reference>
<dbReference type="OrthoDB" id="361418at2"/>
<dbReference type="AlphaFoldDB" id="F4LLH6"/>